<keyword evidence="1" id="KW-0732">Signal</keyword>
<reference evidence="2" key="1">
    <citation type="submission" date="2022-10" db="EMBL/GenBank/DDBJ databases">
        <title>Chryseobacterium babae sp. nov. isolated from the gut of the beetle Oryctes rhinoceros, and Chryseobacterium kimseyorum sp. nov., isolated from a stick insect rearing cage.</title>
        <authorList>
            <person name="Shelomi M."/>
            <person name="Han C.-J."/>
            <person name="Chen W.-M."/>
            <person name="Chen H.-K."/>
            <person name="Liaw S.-J."/>
            <person name="Muhle E."/>
            <person name="Clermont D."/>
        </authorList>
    </citation>
    <scope>NUCLEOTIDE SEQUENCE</scope>
    <source>
        <strain evidence="2">WLa1L2M3</strain>
    </source>
</reference>
<sequence>MKKFFISGFMLFASFFSIKAQVGINSQNPQASLHMEPNNASSPSGKDGILVPRVNNFPTAQAKGHIVFLTGHASLPDNFYYWDGDEWVVFLNSFVRTYDDSIYIVTGVGYSASGDTENNVLFNTIKGYDTTGFTVSGNQVKVGKSGKYLVSFNSALKKDAGTANRAIYTYRIKKNGSMVLSTSNSIPNEATTASSVAVSGILDLAQNDMLSATVQKTTETGSTDYVGYGTNCLTLTYLND</sequence>
<gene>
    <name evidence="2" type="ORF">OH806_13935</name>
</gene>
<dbReference type="Proteomes" id="UP001163719">
    <property type="component" value="Unassembled WGS sequence"/>
</dbReference>
<name>A0ABT3HRF6_9FLAO</name>
<evidence type="ECO:0000313" key="3">
    <source>
        <dbReference type="Proteomes" id="UP001163719"/>
    </source>
</evidence>
<dbReference type="RefSeq" id="WP_264744282.1">
    <property type="nucleotide sequence ID" value="NZ_JAPDHV010000006.1"/>
</dbReference>
<protein>
    <submittedName>
        <fullName evidence="2">Uncharacterized protein</fullName>
    </submittedName>
</protein>
<evidence type="ECO:0000256" key="1">
    <source>
        <dbReference type="SAM" id="SignalP"/>
    </source>
</evidence>
<dbReference type="Gene3D" id="2.60.120.40">
    <property type="match status" value="1"/>
</dbReference>
<evidence type="ECO:0000313" key="2">
    <source>
        <dbReference type="EMBL" id="MCW3162368.1"/>
    </source>
</evidence>
<dbReference type="EMBL" id="JAPDHV010000006">
    <property type="protein sequence ID" value="MCW3162368.1"/>
    <property type="molecule type" value="Genomic_DNA"/>
</dbReference>
<accession>A0ABT3HRF6</accession>
<organism evidence="2 3">
    <name type="scientific">Chryseobacterium oryctis</name>
    <dbReference type="NCBI Taxonomy" id="2952618"/>
    <lineage>
        <taxon>Bacteria</taxon>
        <taxon>Pseudomonadati</taxon>
        <taxon>Bacteroidota</taxon>
        <taxon>Flavobacteriia</taxon>
        <taxon>Flavobacteriales</taxon>
        <taxon>Weeksellaceae</taxon>
        <taxon>Chryseobacterium group</taxon>
        <taxon>Chryseobacterium</taxon>
    </lineage>
</organism>
<keyword evidence="3" id="KW-1185">Reference proteome</keyword>
<feature type="chain" id="PRO_5047294179" evidence="1">
    <location>
        <begin position="21"/>
        <end position="240"/>
    </location>
</feature>
<comment type="caution">
    <text evidence="2">The sequence shown here is derived from an EMBL/GenBank/DDBJ whole genome shotgun (WGS) entry which is preliminary data.</text>
</comment>
<feature type="signal peptide" evidence="1">
    <location>
        <begin position="1"/>
        <end position="20"/>
    </location>
</feature>
<proteinExistence type="predicted"/>
<dbReference type="InterPro" id="IPR008983">
    <property type="entry name" value="Tumour_necrosis_fac-like_dom"/>
</dbReference>